<dbReference type="InterPro" id="IPR014956">
    <property type="entry name" value="ParBc_2"/>
</dbReference>
<reference evidence="1 2" key="1">
    <citation type="submission" date="2019-02" db="EMBL/GenBank/DDBJ databases">
        <title>Siculibacillus lacustris gen. nov., sp. nov., a new rosette-forming bacterium isolated from a freshwater crater lake (Lake St. Ana, Romania).</title>
        <authorList>
            <person name="Felfoldi T."/>
            <person name="Marton Z."/>
            <person name="Szabo A."/>
            <person name="Mentes A."/>
            <person name="Boka K."/>
            <person name="Marialigeti K."/>
            <person name="Mathe I."/>
            <person name="Koncz M."/>
            <person name="Schumann P."/>
            <person name="Toth E."/>
        </authorList>
    </citation>
    <scope>NUCLEOTIDE SEQUENCE [LARGE SCALE GENOMIC DNA]</scope>
    <source>
        <strain evidence="1 2">SA-279</strain>
    </source>
</reference>
<keyword evidence="2" id="KW-1185">Reference proteome</keyword>
<protein>
    <submittedName>
        <fullName evidence="1">Chromosome partitioning protein ParB</fullName>
    </submittedName>
</protein>
<evidence type="ECO:0000313" key="1">
    <source>
        <dbReference type="EMBL" id="TBW40930.1"/>
    </source>
</evidence>
<dbReference type="Gene3D" id="3.90.1530.10">
    <property type="entry name" value="Conserved hypothetical protein from pyrococcus furiosus pfu- 392566-001, ParB domain"/>
    <property type="match status" value="1"/>
</dbReference>
<evidence type="ECO:0000313" key="2">
    <source>
        <dbReference type="Proteomes" id="UP000292781"/>
    </source>
</evidence>
<dbReference type="SUPFAM" id="SSF110849">
    <property type="entry name" value="ParB/Sulfiredoxin"/>
    <property type="match status" value="1"/>
</dbReference>
<dbReference type="RefSeq" id="WP_131305390.1">
    <property type="nucleotide sequence ID" value="NZ_SJFN01000002.1"/>
</dbReference>
<dbReference type="InterPro" id="IPR016932">
    <property type="entry name" value="UCP029669"/>
</dbReference>
<organism evidence="1 2">
    <name type="scientific">Siculibacillus lacustris</name>
    <dbReference type="NCBI Taxonomy" id="1549641"/>
    <lineage>
        <taxon>Bacteria</taxon>
        <taxon>Pseudomonadati</taxon>
        <taxon>Pseudomonadota</taxon>
        <taxon>Alphaproteobacteria</taxon>
        <taxon>Hyphomicrobiales</taxon>
        <taxon>Ancalomicrobiaceae</taxon>
        <taxon>Siculibacillus</taxon>
    </lineage>
</organism>
<comment type="caution">
    <text evidence="1">The sequence shown here is derived from an EMBL/GenBank/DDBJ whole genome shotgun (WGS) entry which is preliminary data.</text>
</comment>
<dbReference type="AlphaFoldDB" id="A0A4Q9VX31"/>
<accession>A0A4Q9VX31</accession>
<dbReference type="OrthoDB" id="552416at2"/>
<dbReference type="Proteomes" id="UP000292781">
    <property type="component" value="Unassembled WGS sequence"/>
</dbReference>
<dbReference type="Gene3D" id="1.10.8.10">
    <property type="entry name" value="DNA helicase RuvA subunit, C-terminal domain"/>
    <property type="match status" value="1"/>
</dbReference>
<dbReference type="EMBL" id="SJFN01000002">
    <property type="protein sequence ID" value="TBW40930.1"/>
    <property type="molecule type" value="Genomic_DNA"/>
</dbReference>
<dbReference type="InterPro" id="IPR036086">
    <property type="entry name" value="ParB/Sulfiredoxin_sf"/>
</dbReference>
<sequence>MAQKTIAVADLRPTQLTLGLAEVSERAQKLVAMNAGDRRDYLARKAIPHVIGPGGRIFMVDHHHLVRALWKVDLEGAVLGDCLDDWSGDDFPTFWRRMKAAARCWPIDAEGNQRPFAAIPTHVKDLTDNPWRSLARRVRDRAFTDDDTPFQEFMWGDYFRSFMSRRLLEIDLDLAADLALKLARLDEAQDLPGFKD</sequence>
<name>A0A4Q9VX31_9HYPH</name>
<dbReference type="Pfam" id="PF08857">
    <property type="entry name" value="ParBc_2"/>
    <property type="match status" value="1"/>
</dbReference>
<gene>
    <name evidence="1" type="ORF">EYW49_01895</name>
</gene>
<dbReference type="PIRSF" id="PIRSF029669">
    <property type="entry name" value="UCP029669"/>
    <property type="match status" value="1"/>
</dbReference>
<proteinExistence type="predicted"/>
<dbReference type="CDD" id="cd16390">
    <property type="entry name" value="ParB_N_Srx_like"/>
    <property type="match status" value="1"/>
</dbReference>